<name>A0A8H4KTJ0_9HYPO</name>
<feature type="region of interest" description="Disordered" evidence="1">
    <location>
        <begin position="151"/>
        <end position="197"/>
    </location>
</feature>
<feature type="compositionally biased region" description="Polar residues" evidence="1">
    <location>
        <begin position="154"/>
        <end position="166"/>
    </location>
</feature>
<protein>
    <submittedName>
        <fullName evidence="2">Uncharacterized protein</fullName>
    </submittedName>
</protein>
<reference evidence="2" key="1">
    <citation type="submission" date="2020-01" db="EMBL/GenBank/DDBJ databases">
        <title>Identification and distribution of gene clusters putatively required for synthesis of sphingolipid metabolism inhibitors in phylogenetically diverse species of the filamentous fungus Fusarium.</title>
        <authorList>
            <person name="Kim H.-S."/>
            <person name="Busman M."/>
            <person name="Brown D.W."/>
            <person name="Divon H."/>
            <person name="Uhlig S."/>
            <person name="Proctor R.H."/>
        </authorList>
    </citation>
    <scope>NUCLEOTIDE SEQUENCE</scope>
    <source>
        <strain evidence="2">NRRL 53441</strain>
    </source>
</reference>
<evidence type="ECO:0000313" key="3">
    <source>
        <dbReference type="Proteomes" id="UP000605986"/>
    </source>
</evidence>
<dbReference type="OrthoDB" id="3499148at2759"/>
<sequence>MDDQLQTNIDKCHQIVQDSSKLFTTSLQEPWKKSDKTPYGLDEALENLRSTEPLATHEEQAKRETEQIFLEAGFQAWLAYFLTNRKQAYHRVGQKSSHQTLEAFHRLSTDDRTKVAATIAGIKCHETVDKLLEKLMKPRKRKRAISEIHGQEPFGNTTNSTMSSLPPVNESLPSTDSTMTASTSHTDTTAPNLQPISGMGTVITAPGTFVSNTASDPPTASIQAQQCTLASFPGLLAFFDPIFCGSLSAKDGKANITLNFPHATTHGSQLRCLMSLIIRASEIPLITWRLFQVHIRNGDDGIRHEVLKNGGRGLGSPTFMFQGSLDADIKKVLGSEMAEAIAKSPVREAELSEGIAATRFSEYDRRLAFAPHHPLAGTAYNIGRAQGTGEIFASVEIVLNGVLLKRQQSRFISNV</sequence>
<evidence type="ECO:0000256" key="1">
    <source>
        <dbReference type="SAM" id="MobiDB-lite"/>
    </source>
</evidence>
<accession>A0A8H4KTJ0</accession>
<evidence type="ECO:0000313" key="2">
    <source>
        <dbReference type="EMBL" id="KAF4455915.1"/>
    </source>
</evidence>
<dbReference type="AlphaFoldDB" id="A0A8H4KTJ0"/>
<keyword evidence="3" id="KW-1185">Reference proteome</keyword>
<dbReference type="Proteomes" id="UP000605986">
    <property type="component" value="Unassembled WGS sequence"/>
</dbReference>
<feature type="compositionally biased region" description="Low complexity" evidence="1">
    <location>
        <begin position="174"/>
        <end position="190"/>
    </location>
</feature>
<dbReference type="EMBL" id="JAADJG010000075">
    <property type="protein sequence ID" value="KAF4455915.1"/>
    <property type="molecule type" value="Genomic_DNA"/>
</dbReference>
<comment type="caution">
    <text evidence="2">The sequence shown here is derived from an EMBL/GenBank/DDBJ whole genome shotgun (WGS) entry which is preliminary data.</text>
</comment>
<gene>
    <name evidence="2" type="ORF">F53441_1852</name>
</gene>
<proteinExistence type="predicted"/>
<organism evidence="2 3">
    <name type="scientific">Fusarium austroafricanum</name>
    <dbReference type="NCBI Taxonomy" id="2364996"/>
    <lineage>
        <taxon>Eukaryota</taxon>
        <taxon>Fungi</taxon>
        <taxon>Dikarya</taxon>
        <taxon>Ascomycota</taxon>
        <taxon>Pezizomycotina</taxon>
        <taxon>Sordariomycetes</taxon>
        <taxon>Hypocreomycetidae</taxon>
        <taxon>Hypocreales</taxon>
        <taxon>Nectriaceae</taxon>
        <taxon>Fusarium</taxon>
        <taxon>Fusarium concolor species complex</taxon>
    </lineage>
</organism>